<dbReference type="FunFam" id="3.90.105.20:FF:000001">
    <property type="entry name" value="60S acidic ribosomal protein P0"/>
    <property type="match status" value="1"/>
</dbReference>
<evidence type="ECO:0000256" key="2">
    <source>
        <dbReference type="ARBA" id="ARBA00022730"/>
    </source>
</evidence>
<evidence type="ECO:0000313" key="9">
    <source>
        <dbReference type="Proteomes" id="UP000002457"/>
    </source>
</evidence>
<keyword evidence="9" id="KW-1185">Reference proteome</keyword>
<evidence type="ECO:0000256" key="4">
    <source>
        <dbReference type="ARBA" id="ARBA00022980"/>
    </source>
</evidence>
<dbReference type="HAMAP" id="MF_00280">
    <property type="entry name" value="Ribosomal_uL10_arch"/>
    <property type="match status" value="1"/>
</dbReference>
<organism evidence="8 9">
    <name type="scientific">Methanosphaerula palustris (strain ATCC BAA-1556 / DSM 19958 / E1-9c)</name>
    <dbReference type="NCBI Taxonomy" id="521011"/>
    <lineage>
        <taxon>Archaea</taxon>
        <taxon>Methanobacteriati</taxon>
        <taxon>Methanobacteriota</taxon>
        <taxon>Stenosarchaea group</taxon>
        <taxon>Methanomicrobia</taxon>
        <taxon>Methanomicrobiales</taxon>
        <taxon>Methanoregulaceae</taxon>
        <taxon>Methanosphaerula</taxon>
    </lineage>
</organism>
<dbReference type="GO" id="GO:0000027">
    <property type="term" value="P:ribosomal large subunit assembly"/>
    <property type="evidence" value="ECO:0007669"/>
    <property type="project" value="TreeGrafter"/>
</dbReference>
<dbReference type="Gene3D" id="3.90.105.20">
    <property type="match status" value="1"/>
</dbReference>
<dbReference type="eggNOG" id="arCOG04288">
    <property type="taxonomic scope" value="Archaea"/>
</dbReference>
<comment type="function">
    <text evidence="6">Forms part of the ribosomal stalk, playing a central role in the interaction of the ribosome with GTP-bound translation factors.</text>
</comment>
<dbReference type="GO" id="GO:0022625">
    <property type="term" value="C:cytosolic large ribosomal subunit"/>
    <property type="evidence" value="ECO:0007669"/>
    <property type="project" value="TreeGrafter"/>
</dbReference>
<dbReference type="GO" id="GO:0002181">
    <property type="term" value="P:cytoplasmic translation"/>
    <property type="evidence" value="ECO:0007669"/>
    <property type="project" value="TreeGrafter"/>
</dbReference>
<dbReference type="PANTHER" id="PTHR45699:SF3">
    <property type="entry name" value="LARGE RIBOSOMAL SUBUNIT PROTEIN UL10"/>
    <property type="match status" value="1"/>
</dbReference>
<dbReference type="Gene3D" id="6.10.140.760">
    <property type="match status" value="1"/>
</dbReference>
<dbReference type="EMBL" id="CP001338">
    <property type="protein sequence ID" value="ACL15557.1"/>
    <property type="molecule type" value="Genomic_DNA"/>
</dbReference>
<feature type="domain" description="Large ribosomal subunit protein uL10-like insertion" evidence="7">
    <location>
        <begin position="110"/>
        <end position="180"/>
    </location>
</feature>
<dbReference type="InterPro" id="IPR040637">
    <property type="entry name" value="Ribosomal_uL10-like_insert"/>
</dbReference>
<dbReference type="AlphaFoldDB" id="B8GIY4"/>
<evidence type="ECO:0000256" key="3">
    <source>
        <dbReference type="ARBA" id="ARBA00022884"/>
    </source>
</evidence>
<protein>
    <recommendedName>
        <fullName evidence="6">Large ribosomal subunit protein uL10</fullName>
    </recommendedName>
    <alternativeName>
        <fullName evidence="6">Acidic ribosomal protein P0 homolog</fullName>
    </alternativeName>
</protein>
<accession>B8GIY4</accession>
<dbReference type="GO" id="GO:0003735">
    <property type="term" value="F:structural constituent of ribosome"/>
    <property type="evidence" value="ECO:0007669"/>
    <property type="project" value="TreeGrafter"/>
</dbReference>
<proteinExistence type="inferred from homology"/>
<evidence type="ECO:0000256" key="6">
    <source>
        <dbReference type="HAMAP-Rule" id="MF_00280"/>
    </source>
</evidence>
<sequence length="284" mass="30486">MSLYTHHLPEWKREEVEDVKKHIGQFTLVGLVDMHGIPATQLQQIRRNLRGIATIKMTRNTLVLHALAEIGGDLEAIKDYISGNSAMIFTNENPFKLYKLLAKTQTKMAAKAGQIAPEDIVVPKGPTSFKPGPIVGELQQAGIPAAIEAGKVKIKETKTVVKAGGVINAKLATVLAKLDIKPVDVGLMLQAAFYQGSIFEPSTLNIDESVFMGQIAQAATEAFNLSVNAAFPTADTIGAIVTKAAREARSLGIEAPVYEQDLIDAIIGKAYREMAAVKGAIGEN</sequence>
<dbReference type="PANTHER" id="PTHR45699">
    <property type="entry name" value="60S ACIDIC RIBOSOMAL PROTEIN P0"/>
    <property type="match status" value="1"/>
</dbReference>
<dbReference type="CDD" id="cd05795">
    <property type="entry name" value="Ribosomal_P0_L10e"/>
    <property type="match status" value="1"/>
</dbReference>
<dbReference type="GO" id="GO:0070180">
    <property type="term" value="F:large ribosomal subunit rRNA binding"/>
    <property type="evidence" value="ECO:0007669"/>
    <property type="project" value="UniProtKB-UniRule"/>
</dbReference>
<dbReference type="InterPro" id="IPR043141">
    <property type="entry name" value="Ribosomal_uL10-like_sf"/>
</dbReference>
<dbReference type="GeneID" id="7270935"/>
<evidence type="ECO:0000256" key="1">
    <source>
        <dbReference type="ARBA" id="ARBA00008889"/>
    </source>
</evidence>
<dbReference type="STRING" id="521011.Mpal_0164"/>
<dbReference type="Pfam" id="PF00466">
    <property type="entry name" value="Ribosomal_L10"/>
    <property type="match status" value="1"/>
</dbReference>
<name>B8GIY4_METPE</name>
<gene>
    <name evidence="6" type="primary">rpl10</name>
    <name evidence="6" type="synonym">rplP0</name>
    <name evidence="8" type="ordered locus">Mpal_0164</name>
</gene>
<evidence type="ECO:0000256" key="5">
    <source>
        <dbReference type="ARBA" id="ARBA00023274"/>
    </source>
</evidence>
<evidence type="ECO:0000259" key="7">
    <source>
        <dbReference type="Pfam" id="PF17777"/>
    </source>
</evidence>
<dbReference type="SUPFAM" id="SSF160369">
    <property type="entry name" value="Ribosomal protein L10-like"/>
    <property type="match status" value="1"/>
</dbReference>
<dbReference type="Pfam" id="PF17777">
    <property type="entry name" value="RL10P_insert"/>
    <property type="match status" value="1"/>
</dbReference>
<dbReference type="Proteomes" id="UP000002457">
    <property type="component" value="Chromosome"/>
</dbReference>
<dbReference type="HOGENOM" id="CLU_053173_0_0_2"/>
<dbReference type="RefSeq" id="WP_012616876.1">
    <property type="nucleotide sequence ID" value="NC_011832.1"/>
</dbReference>
<dbReference type="Gene3D" id="3.30.70.1730">
    <property type="match status" value="1"/>
</dbReference>
<dbReference type="InterPro" id="IPR022909">
    <property type="entry name" value="Ribosomal_uL10_arc"/>
</dbReference>
<keyword evidence="4 6" id="KW-0689">Ribosomal protein</keyword>
<keyword evidence="5 6" id="KW-0687">Ribonucleoprotein</keyword>
<comment type="similarity">
    <text evidence="1 6">Belongs to the universal ribosomal protein uL10 family.</text>
</comment>
<evidence type="ECO:0000313" key="8">
    <source>
        <dbReference type="EMBL" id="ACL15557.1"/>
    </source>
</evidence>
<reference evidence="8 9" key="1">
    <citation type="journal article" date="2015" name="Genome Announc.">
        <title>Complete Genome Sequence of Methanosphaerula palustris E1-9CT, a Hydrogenotrophic Methanogen Isolated from a Minerotrophic Fen Peatland.</title>
        <authorList>
            <person name="Cadillo-Quiroz H."/>
            <person name="Browne P."/>
            <person name="Kyrpides N."/>
            <person name="Woyke T."/>
            <person name="Goodwin L."/>
            <person name="Detter C."/>
            <person name="Yavitt J.B."/>
            <person name="Zinder S.H."/>
        </authorList>
    </citation>
    <scope>NUCLEOTIDE SEQUENCE [LARGE SCALE GENOMIC DNA]</scope>
    <source>
        <strain evidence="9">ATCC BAA-1556 / DSM 19958 / E1-9c</strain>
    </source>
</reference>
<keyword evidence="3 6" id="KW-0694">RNA-binding</keyword>
<dbReference type="InterPro" id="IPR050323">
    <property type="entry name" value="Ribosomal_protein_uL10"/>
</dbReference>
<dbReference type="NCBIfam" id="NF003098">
    <property type="entry name" value="PRK04019.1-5"/>
    <property type="match status" value="1"/>
</dbReference>
<dbReference type="InterPro" id="IPR001790">
    <property type="entry name" value="Ribosomal_uL10"/>
</dbReference>
<comment type="subunit">
    <text evidence="6">Part of the 50S ribosomal subunit. Forms part of the ribosomal stalk which helps the ribosome interact with GTP-bound translation factors. Forms a heptameric L10(L12)2(L12)2(L12)2 complex, where L10 forms an elongated spine to which the L12 dimers bind in a sequential fashion.</text>
</comment>
<dbReference type="KEGG" id="mpl:Mpal_0164"/>
<keyword evidence="2 6" id="KW-0699">rRNA-binding</keyword>
<dbReference type="OrthoDB" id="30930at2157"/>
<dbReference type="InterPro" id="IPR043164">
    <property type="entry name" value="Ribosomal_uL10-like_insert_sf"/>
</dbReference>